<feature type="coiled-coil region" evidence="1">
    <location>
        <begin position="57"/>
        <end position="107"/>
    </location>
</feature>
<evidence type="ECO:0000313" key="3">
    <source>
        <dbReference type="EMBL" id="OMD49139.1"/>
    </source>
</evidence>
<keyword evidence="4" id="KW-1185">Reference proteome</keyword>
<feature type="region of interest" description="Disordered" evidence="2">
    <location>
        <begin position="32"/>
        <end position="54"/>
    </location>
</feature>
<gene>
    <name evidence="3" type="ORF">BSK56_09950</name>
</gene>
<sequence length="117" mass="13872">MESRGNLTRSHEISHRYTWVLPSLHIPVKALSTDTNRMDSQHPESEKLPDNGRYKELQRATKSYKELQRATKSYKELQRATKSYKELQRATKSYKELQRATKSYKKLLRAIKLLKSY</sequence>
<comment type="caution">
    <text evidence="3">The sequence shown here is derived from an EMBL/GenBank/DDBJ whole genome shotgun (WGS) entry which is preliminary data.</text>
</comment>
<dbReference type="Proteomes" id="UP000187412">
    <property type="component" value="Unassembled WGS sequence"/>
</dbReference>
<name>A0ABX3HIE6_PAEBO</name>
<evidence type="ECO:0000256" key="2">
    <source>
        <dbReference type="SAM" id="MobiDB-lite"/>
    </source>
</evidence>
<protein>
    <submittedName>
        <fullName evidence="3">Uncharacterized protein</fullName>
    </submittedName>
</protein>
<organism evidence="3 4">
    <name type="scientific">Paenibacillus borealis</name>
    <dbReference type="NCBI Taxonomy" id="160799"/>
    <lineage>
        <taxon>Bacteria</taxon>
        <taxon>Bacillati</taxon>
        <taxon>Bacillota</taxon>
        <taxon>Bacilli</taxon>
        <taxon>Bacillales</taxon>
        <taxon>Paenibacillaceae</taxon>
        <taxon>Paenibacillus</taxon>
    </lineage>
</organism>
<feature type="compositionally biased region" description="Basic and acidic residues" evidence="2">
    <location>
        <begin position="36"/>
        <end position="54"/>
    </location>
</feature>
<accession>A0ABX3HIE6</accession>
<dbReference type="EMBL" id="MPTB01000010">
    <property type="protein sequence ID" value="OMD49139.1"/>
    <property type="molecule type" value="Genomic_DNA"/>
</dbReference>
<proteinExistence type="predicted"/>
<keyword evidence="1" id="KW-0175">Coiled coil</keyword>
<reference evidence="3 4" key="1">
    <citation type="submission" date="2016-10" db="EMBL/GenBank/DDBJ databases">
        <title>Paenibacillus species isolates.</title>
        <authorList>
            <person name="Beno S.M."/>
        </authorList>
    </citation>
    <scope>NUCLEOTIDE SEQUENCE [LARGE SCALE GENOMIC DNA]</scope>
    <source>
        <strain evidence="3 4">FSL H7-0744</strain>
    </source>
</reference>
<evidence type="ECO:0000313" key="4">
    <source>
        <dbReference type="Proteomes" id="UP000187412"/>
    </source>
</evidence>
<evidence type="ECO:0000256" key="1">
    <source>
        <dbReference type="SAM" id="Coils"/>
    </source>
</evidence>